<dbReference type="Proteomes" id="UP000176893">
    <property type="component" value="Unassembled WGS sequence"/>
</dbReference>
<dbReference type="InterPro" id="IPR014509">
    <property type="entry name" value="YjdF-like"/>
</dbReference>
<sequence length="142" mass="16580">MKKTISFLILIFIINLIGLYNQWYLIYPWFDQVLHFSGGFLMAILLSIYLKNHLLENAKLKNILIVLGAVSFIGITWEFAEYLASQILVESIYRNFGIRTYFIGDLNDTINDLLMDILGAGLFLFVLHFFRNRKTHKIQTNP</sequence>
<feature type="transmembrane region" description="Helical" evidence="1">
    <location>
        <begin position="62"/>
        <end position="80"/>
    </location>
</feature>
<feature type="transmembrane region" description="Helical" evidence="1">
    <location>
        <begin position="113"/>
        <end position="130"/>
    </location>
</feature>
<feature type="transmembrane region" description="Helical" evidence="1">
    <location>
        <begin position="7"/>
        <end position="27"/>
    </location>
</feature>
<dbReference type="STRING" id="1802661.A2649_03180"/>
<protein>
    <recommendedName>
        <fullName evidence="4">VanZ-like domain-containing protein</fullName>
    </recommendedName>
</protein>
<keyword evidence="1" id="KW-0812">Transmembrane</keyword>
<comment type="caution">
    <text evidence="2">The sequence shown here is derived from an EMBL/GenBank/DDBJ whole genome shotgun (WGS) entry which is preliminary data.</text>
</comment>
<organism evidence="2 3">
    <name type="scientific">Candidatus Yanofskybacteria bacterium RIFCSPHIGHO2_01_FULL_41_26</name>
    <dbReference type="NCBI Taxonomy" id="1802661"/>
    <lineage>
        <taxon>Bacteria</taxon>
        <taxon>Candidatus Yanofskyibacteriota</taxon>
    </lineage>
</organism>
<evidence type="ECO:0000256" key="1">
    <source>
        <dbReference type="SAM" id="Phobius"/>
    </source>
</evidence>
<dbReference type="Pfam" id="PF09997">
    <property type="entry name" value="DUF2238"/>
    <property type="match status" value="1"/>
</dbReference>
<evidence type="ECO:0008006" key="4">
    <source>
        <dbReference type="Google" id="ProtNLM"/>
    </source>
</evidence>
<dbReference type="EMBL" id="MGJB01000017">
    <property type="protein sequence ID" value="OGM98268.1"/>
    <property type="molecule type" value="Genomic_DNA"/>
</dbReference>
<name>A0A1F8EDU9_9BACT</name>
<keyword evidence="1" id="KW-1133">Transmembrane helix</keyword>
<feature type="transmembrane region" description="Helical" evidence="1">
    <location>
        <begin position="33"/>
        <end position="50"/>
    </location>
</feature>
<gene>
    <name evidence="2" type="ORF">A2649_03180</name>
</gene>
<dbReference type="AlphaFoldDB" id="A0A1F8EDU9"/>
<reference evidence="2 3" key="1">
    <citation type="journal article" date="2016" name="Nat. Commun.">
        <title>Thousands of microbial genomes shed light on interconnected biogeochemical processes in an aquifer system.</title>
        <authorList>
            <person name="Anantharaman K."/>
            <person name="Brown C.T."/>
            <person name="Hug L.A."/>
            <person name="Sharon I."/>
            <person name="Castelle C.J."/>
            <person name="Probst A.J."/>
            <person name="Thomas B.C."/>
            <person name="Singh A."/>
            <person name="Wilkins M.J."/>
            <person name="Karaoz U."/>
            <person name="Brodie E.L."/>
            <person name="Williams K.H."/>
            <person name="Hubbard S.S."/>
            <person name="Banfield J.F."/>
        </authorList>
    </citation>
    <scope>NUCLEOTIDE SEQUENCE [LARGE SCALE GENOMIC DNA]</scope>
</reference>
<evidence type="ECO:0000313" key="3">
    <source>
        <dbReference type="Proteomes" id="UP000176893"/>
    </source>
</evidence>
<evidence type="ECO:0000313" key="2">
    <source>
        <dbReference type="EMBL" id="OGM98268.1"/>
    </source>
</evidence>
<accession>A0A1F8EDU9</accession>
<proteinExistence type="predicted"/>
<keyword evidence="1" id="KW-0472">Membrane</keyword>